<dbReference type="PROSITE" id="PS50088">
    <property type="entry name" value="ANK_REPEAT"/>
    <property type="match status" value="2"/>
</dbReference>
<dbReference type="Pfam" id="PF00069">
    <property type="entry name" value="Pkinase"/>
    <property type="match status" value="1"/>
</dbReference>
<dbReference type="InterPro" id="IPR002110">
    <property type="entry name" value="Ankyrin_rpt"/>
</dbReference>
<keyword evidence="11" id="KW-1185">Reference proteome</keyword>
<keyword evidence="4 8" id="KW-0547">Nucleotide-binding</keyword>
<evidence type="ECO:0000256" key="3">
    <source>
        <dbReference type="ARBA" id="ARBA00022679"/>
    </source>
</evidence>
<feature type="repeat" description="ANK" evidence="7">
    <location>
        <begin position="176"/>
        <end position="208"/>
    </location>
</feature>
<keyword evidence="7" id="KW-0040">ANK repeat</keyword>
<dbReference type="Pfam" id="PF00023">
    <property type="entry name" value="Ank"/>
    <property type="match status" value="1"/>
</dbReference>
<organism evidence="10 11">
    <name type="scientific">Paramecium octaurelia</name>
    <dbReference type="NCBI Taxonomy" id="43137"/>
    <lineage>
        <taxon>Eukaryota</taxon>
        <taxon>Sar</taxon>
        <taxon>Alveolata</taxon>
        <taxon>Ciliophora</taxon>
        <taxon>Intramacronucleata</taxon>
        <taxon>Oligohymenophorea</taxon>
        <taxon>Peniculida</taxon>
        <taxon>Parameciidae</taxon>
        <taxon>Paramecium</taxon>
    </lineage>
</organism>
<dbReference type="Pfam" id="PF12796">
    <property type="entry name" value="Ank_2"/>
    <property type="match status" value="1"/>
</dbReference>
<protein>
    <recommendedName>
        <fullName evidence="9">Protein kinase domain-containing protein</fullName>
    </recommendedName>
</protein>
<evidence type="ECO:0000256" key="7">
    <source>
        <dbReference type="PROSITE-ProRule" id="PRU00023"/>
    </source>
</evidence>
<feature type="domain" description="Protein kinase" evidence="9">
    <location>
        <begin position="531"/>
        <end position="785"/>
    </location>
</feature>
<dbReference type="SMART" id="SM00220">
    <property type="entry name" value="S_TKc"/>
    <property type="match status" value="1"/>
</dbReference>
<accession>A0A8S1RZU3</accession>
<dbReference type="InterPro" id="IPR017441">
    <property type="entry name" value="Protein_kinase_ATP_BS"/>
</dbReference>
<dbReference type="OMA" id="EEQICII"/>
<dbReference type="AlphaFoldDB" id="A0A8S1RZU3"/>
<dbReference type="CDD" id="cd17039">
    <property type="entry name" value="Ubl_ubiquitin_like"/>
    <property type="match status" value="1"/>
</dbReference>
<dbReference type="OrthoDB" id="291604at2759"/>
<evidence type="ECO:0000256" key="4">
    <source>
        <dbReference type="ARBA" id="ARBA00022741"/>
    </source>
</evidence>
<sequence length="848" mass="98028">MKIKLKYYNDWGEEQICIIKVPSKGTVDDLQSEIQKVTQIEVCNQKLYLFTKSQMMEIEKHSYLSSIQFSPESIVFVKNVDDQFSINSSFNSQKQQQQFKSYNSNSLAADLQNTLNDSFHNSFKNNQFKSNTNINQHNDIEKFYEFIQTNNFQKAKHLLDNYEKNKNLLLNDLSVFGWSSLHVAIVTGYEKIVLWLLSEGADVNLETNDGWNCLSLAVCLKLNQIVLFLIGQPDININKASKHGTALHLAAQIDDAEITMSLLQHPNIDVNIQDKTNRRPIEIAGTQVRQLLKYENELKLNTVYRNSFMKSMNGINLEDLQKDTFIINKPTRPPILTGKVLKVNYFKLIMYQRFLIADPDSGTLVRFKTEKDIPNNPNEVIALDQINEIKVTKDEWFQEDEYHYLEIKYSTNHLFIAFKETNAARRWYEGLKNCVGYARYINQNFLVRGSTDEIKNARRAYNLMLQKPNQIMNIVDSKAIEQQRYIQQQQKAKKEKFKQSLASVSEAEYEVDLVDEKGSQKKLSNIGLSSLSNFELIGKGSFGKVYKAKYKNLYCALKQQEKSMLIKQDFLNYTLLELQILKTIKHPFIVRLYFAFQTQNYLYLATELCPAGDLARYMTRGKILDEYTSKFIVAQIILAVEYLHSKSILYRDLKPENILIDSDGYIKLTDFGLCKKGQLGQEIIAKSFCGSPAYLPPELIEGIGSSKATDIYQIGTILFEMLTGYPPYFNTNIKTLIENIKYQQLQIPKGISATAADLLRSLLVKSPKERLAQVDLHKIKKHLFFAEIDWIRLQAKQYKPPGLTLRNNCNNSRNGFKFLENKNDLNDIDYKDGSEKLNFIQNWNISFI</sequence>
<evidence type="ECO:0000256" key="8">
    <source>
        <dbReference type="PROSITE-ProRule" id="PRU10141"/>
    </source>
</evidence>
<gene>
    <name evidence="10" type="ORF">POCTA_138.1.T0040249</name>
</gene>
<dbReference type="GO" id="GO:0005524">
    <property type="term" value="F:ATP binding"/>
    <property type="evidence" value="ECO:0007669"/>
    <property type="project" value="UniProtKB-UniRule"/>
</dbReference>
<evidence type="ECO:0000259" key="9">
    <source>
        <dbReference type="PROSITE" id="PS50011"/>
    </source>
</evidence>
<comment type="caution">
    <text evidence="10">The sequence shown here is derived from an EMBL/GenBank/DDBJ whole genome shotgun (WGS) entry which is preliminary data.</text>
</comment>
<dbReference type="Proteomes" id="UP000683925">
    <property type="component" value="Unassembled WGS sequence"/>
</dbReference>
<dbReference type="PROSITE" id="PS00107">
    <property type="entry name" value="PROTEIN_KINASE_ATP"/>
    <property type="match status" value="1"/>
</dbReference>
<dbReference type="PANTHER" id="PTHR24351">
    <property type="entry name" value="RIBOSOMAL PROTEIN S6 KINASE"/>
    <property type="match status" value="1"/>
</dbReference>
<dbReference type="FunFam" id="1.10.510.10:FF:000048">
    <property type="entry name" value="Protein kinase C"/>
    <property type="match status" value="1"/>
</dbReference>
<dbReference type="PROSITE" id="PS50011">
    <property type="entry name" value="PROTEIN_KINASE_DOM"/>
    <property type="match status" value="1"/>
</dbReference>
<keyword evidence="2" id="KW-0597">Phosphoprotein</keyword>
<evidence type="ECO:0000256" key="2">
    <source>
        <dbReference type="ARBA" id="ARBA00022553"/>
    </source>
</evidence>
<evidence type="ECO:0000256" key="6">
    <source>
        <dbReference type="ARBA" id="ARBA00022840"/>
    </source>
</evidence>
<dbReference type="PROSITE" id="PS00108">
    <property type="entry name" value="PROTEIN_KINASE_ST"/>
    <property type="match status" value="1"/>
</dbReference>
<feature type="repeat" description="ANK" evidence="7">
    <location>
        <begin position="242"/>
        <end position="275"/>
    </location>
</feature>
<dbReference type="InterPro" id="IPR000719">
    <property type="entry name" value="Prot_kinase_dom"/>
</dbReference>
<dbReference type="EMBL" id="CAJJDP010000003">
    <property type="protein sequence ID" value="CAD8133027.1"/>
    <property type="molecule type" value="Genomic_DNA"/>
</dbReference>
<dbReference type="GO" id="GO:0004674">
    <property type="term" value="F:protein serine/threonine kinase activity"/>
    <property type="evidence" value="ECO:0007669"/>
    <property type="project" value="UniProtKB-KW"/>
</dbReference>
<evidence type="ECO:0000256" key="5">
    <source>
        <dbReference type="ARBA" id="ARBA00022777"/>
    </source>
</evidence>
<feature type="binding site" evidence="8">
    <location>
        <position position="558"/>
    </location>
    <ligand>
        <name>ATP</name>
        <dbReference type="ChEBI" id="CHEBI:30616"/>
    </ligand>
</feature>
<dbReference type="InterPro" id="IPR045270">
    <property type="entry name" value="STKc_AGC"/>
</dbReference>
<dbReference type="PROSITE" id="PS50297">
    <property type="entry name" value="ANK_REP_REGION"/>
    <property type="match status" value="1"/>
</dbReference>
<keyword evidence="5" id="KW-0418">Kinase</keyword>
<keyword evidence="1" id="KW-0723">Serine/threonine-protein kinase</keyword>
<evidence type="ECO:0000313" key="11">
    <source>
        <dbReference type="Proteomes" id="UP000683925"/>
    </source>
</evidence>
<dbReference type="CDD" id="cd05123">
    <property type="entry name" value="STKc_AGC"/>
    <property type="match status" value="1"/>
</dbReference>
<dbReference type="InterPro" id="IPR008271">
    <property type="entry name" value="Ser/Thr_kinase_AS"/>
</dbReference>
<reference evidence="10" key="1">
    <citation type="submission" date="2021-01" db="EMBL/GenBank/DDBJ databases">
        <authorList>
            <consortium name="Genoscope - CEA"/>
            <person name="William W."/>
        </authorList>
    </citation>
    <scope>NUCLEOTIDE SEQUENCE</scope>
</reference>
<keyword evidence="6 8" id="KW-0067">ATP-binding</keyword>
<dbReference type="SMART" id="SM00248">
    <property type="entry name" value="ANK"/>
    <property type="match status" value="3"/>
</dbReference>
<evidence type="ECO:0000313" key="10">
    <source>
        <dbReference type="EMBL" id="CAD8133027.1"/>
    </source>
</evidence>
<evidence type="ECO:0000256" key="1">
    <source>
        <dbReference type="ARBA" id="ARBA00022527"/>
    </source>
</evidence>
<name>A0A8S1RZU3_PAROT</name>
<keyword evidence="3" id="KW-0808">Transferase</keyword>
<proteinExistence type="predicted"/>